<keyword evidence="8" id="KW-1185">Reference proteome</keyword>
<keyword evidence="5" id="KW-0862">Zinc</keyword>
<dbReference type="InterPro" id="IPR001279">
    <property type="entry name" value="Metallo-B-lactamas"/>
</dbReference>
<keyword evidence="3" id="KW-0479">Metal-binding</keyword>
<feature type="domain" description="Metallo-beta-lactamase" evidence="6">
    <location>
        <begin position="36"/>
        <end position="236"/>
    </location>
</feature>
<gene>
    <name evidence="7" type="ORF">BTW10_17315</name>
</gene>
<accession>A0A1Q8T8D3</accession>
<dbReference type="GO" id="GO:0016787">
    <property type="term" value="F:hydrolase activity"/>
    <property type="evidence" value="ECO:0007669"/>
    <property type="project" value="UniProtKB-KW"/>
</dbReference>
<dbReference type="Proteomes" id="UP000186806">
    <property type="component" value="Unassembled WGS sequence"/>
</dbReference>
<evidence type="ECO:0000256" key="1">
    <source>
        <dbReference type="ARBA" id="ARBA00001947"/>
    </source>
</evidence>
<keyword evidence="4 7" id="KW-0378">Hydrolase</keyword>
<evidence type="ECO:0000313" key="7">
    <source>
        <dbReference type="EMBL" id="OLO09944.1"/>
    </source>
</evidence>
<dbReference type="SMART" id="SM00849">
    <property type="entry name" value="Lactamase_B"/>
    <property type="match status" value="1"/>
</dbReference>
<dbReference type="InterPro" id="IPR036866">
    <property type="entry name" value="RibonucZ/Hydroxyglut_hydro"/>
</dbReference>
<reference evidence="7 8" key="1">
    <citation type="submission" date="2016-12" db="EMBL/GenBank/DDBJ databases">
        <title>Draft genome sequences of strains Salinicola socius SMB35, Salinicola sp. MH3R3-1 and Chromohalobacter sp. SMB17 from the Verkhnekamsk potash mining region of Russia.</title>
        <authorList>
            <person name="Mavrodi D.V."/>
            <person name="Olsson B.E."/>
            <person name="Korsakova E.S."/>
            <person name="Pyankova A."/>
            <person name="Mavrodi O.V."/>
            <person name="Plotnikova E.G."/>
        </authorList>
    </citation>
    <scope>NUCLEOTIDE SEQUENCE [LARGE SCALE GENOMIC DNA]</scope>
    <source>
        <strain evidence="7 8">SMB17</strain>
    </source>
</reference>
<dbReference type="CDD" id="cd07729">
    <property type="entry name" value="AHL_lactonase_MBL-fold"/>
    <property type="match status" value="1"/>
</dbReference>
<evidence type="ECO:0000256" key="3">
    <source>
        <dbReference type="ARBA" id="ARBA00022723"/>
    </source>
</evidence>
<evidence type="ECO:0000259" key="6">
    <source>
        <dbReference type="SMART" id="SM00849"/>
    </source>
</evidence>
<name>A0A1Q8T8D3_9GAMM</name>
<protein>
    <submittedName>
        <fullName evidence="7">MBL fold hydrolase</fullName>
    </submittedName>
</protein>
<dbReference type="Gene3D" id="3.60.15.10">
    <property type="entry name" value="Ribonuclease Z/Hydroxyacylglutathione hydrolase-like"/>
    <property type="match status" value="1"/>
</dbReference>
<comment type="caution">
    <text evidence="7">The sequence shown here is derived from an EMBL/GenBank/DDBJ whole genome shotgun (WGS) entry which is preliminary data.</text>
</comment>
<dbReference type="SUPFAM" id="SSF56281">
    <property type="entry name" value="Metallo-hydrolase/oxidoreductase"/>
    <property type="match status" value="1"/>
</dbReference>
<dbReference type="GO" id="GO:0046872">
    <property type="term" value="F:metal ion binding"/>
    <property type="evidence" value="ECO:0007669"/>
    <property type="project" value="UniProtKB-KW"/>
</dbReference>
<dbReference type="RefSeq" id="WP_075370484.1">
    <property type="nucleotide sequence ID" value="NZ_MSDQ01000048.1"/>
</dbReference>
<dbReference type="PANTHER" id="PTHR42978">
    <property type="entry name" value="QUORUM-QUENCHING LACTONASE YTNP-RELATED-RELATED"/>
    <property type="match status" value="1"/>
</dbReference>
<dbReference type="PANTHER" id="PTHR42978:SF7">
    <property type="entry name" value="METALLO-HYDROLASE RV2300C-RELATED"/>
    <property type="match status" value="1"/>
</dbReference>
<dbReference type="Pfam" id="PF00753">
    <property type="entry name" value="Lactamase_B"/>
    <property type="match status" value="1"/>
</dbReference>
<organism evidence="7 8">
    <name type="scientific">Chromohalobacter japonicus</name>
    <dbReference type="NCBI Taxonomy" id="223900"/>
    <lineage>
        <taxon>Bacteria</taxon>
        <taxon>Pseudomonadati</taxon>
        <taxon>Pseudomonadota</taxon>
        <taxon>Gammaproteobacteria</taxon>
        <taxon>Oceanospirillales</taxon>
        <taxon>Halomonadaceae</taxon>
        <taxon>Chromohalobacter</taxon>
    </lineage>
</organism>
<comment type="similarity">
    <text evidence="2">Belongs to the metallo-beta-lactamase superfamily.</text>
</comment>
<dbReference type="EMBL" id="MSDQ01000048">
    <property type="protein sequence ID" value="OLO09944.1"/>
    <property type="molecule type" value="Genomic_DNA"/>
</dbReference>
<comment type="cofactor">
    <cofactor evidence="1">
        <name>Zn(2+)</name>
        <dbReference type="ChEBI" id="CHEBI:29105"/>
    </cofactor>
</comment>
<evidence type="ECO:0000256" key="2">
    <source>
        <dbReference type="ARBA" id="ARBA00007749"/>
    </source>
</evidence>
<evidence type="ECO:0000313" key="8">
    <source>
        <dbReference type="Proteomes" id="UP000186806"/>
    </source>
</evidence>
<dbReference type="AlphaFoldDB" id="A0A1Q8T8D3"/>
<proteinExistence type="inferred from homology"/>
<sequence length="265" mass="29966">MPTAYEVYAIKYAKHDRNASANFIGGDPHDGPMPIDYFVWVIRNDEEVWVVDCGFDRHSAKERGRTLIRSVPEAIELVGVSATDVEQLIITHMHYDHIGNLAAFPKARFHLQDREMAFATGRYMGHHSLREGYSLRDVKEVVEHVYAERVEFHDGDTQLTSGISLHKVGGHTDGLQVVRVFTSRGWIVLASDASHFYRNMNENKPYPITFHIGDMLEGYRRLDELADSHDHIIPGHDPSVLSRYAAPNPSLEGIVATLHDVPKPC</sequence>
<evidence type="ECO:0000256" key="4">
    <source>
        <dbReference type="ARBA" id="ARBA00022801"/>
    </source>
</evidence>
<evidence type="ECO:0000256" key="5">
    <source>
        <dbReference type="ARBA" id="ARBA00022833"/>
    </source>
</evidence>
<dbReference type="InterPro" id="IPR051013">
    <property type="entry name" value="MBL_superfamily_lactonases"/>
</dbReference>